<dbReference type="Proteomes" id="UP000318741">
    <property type="component" value="Chromosome"/>
</dbReference>
<dbReference type="EMBL" id="CP036265">
    <property type="protein sequence ID" value="QDT17305.1"/>
    <property type="molecule type" value="Genomic_DNA"/>
</dbReference>
<dbReference type="SUPFAM" id="SSF53223">
    <property type="entry name" value="Aminoacid dehydrogenase-like, N-terminal domain"/>
    <property type="match status" value="1"/>
</dbReference>
<dbReference type="Gene3D" id="3.40.50.720">
    <property type="entry name" value="NAD(P)-binding Rossmann-like Domain"/>
    <property type="match status" value="1"/>
</dbReference>
<dbReference type="SUPFAM" id="SSF51735">
    <property type="entry name" value="NAD(P)-binding Rossmann-fold domains"/>
    <property type="match status" value="1"/>
</dbReference>
<dbReference type="OrthoDB" id="6180at2"/>
<gene>
    <name evidence="3" type="primary">mtdA</name>
    <name evidence="3" type="ORF">CA12_34250</name>
</gene>
<dbReference type="GO" id="GO:0016491">
    <property type="term" value="F:oxidoreductase activity"/>
    <property type="evidence" value="ECO:0007669"/>
    <property type="project" value="UniProtKB-KW"/>
</dbReference>
<name>A0A517PD51_9PLAN</name>
<dbReference type="KEGG" id="acaf:CA12_34250"/>
<accession>A0A517PD51</accession>
<dbReference type="Gene3D" id="3.40.50.10280">
    <property type="entry name" value="Methylene-tetrahydromethanopterin dehydrogenase, N-terminal domain"/>
    <property type="match status" value="1"/>
</dbReference>
<dbReference type="RefSeq" id="WP_145360187.1">
    <property type="nucleotide sequence ID" value="NZ_CP036265.1"/>
</dbReference>
<evidence type="ECO:0000313" key="4">
    <source>
        <dbReference type="Proteomes" id="UP000318741"/>
    </source>
</evidence>
<dbReference type="InterPro" id="IPR037089">
    <property type="entry name" value="Methyl-teptahyd_DH_N_sf"/>
</dbReference>
<keyword evidence="1" id="KW-0560">Oxidoreductase</keyword>
<proteinExistence type="predicted"/>
<dbReference type="Pfam" id="PF09176">
    <property type="entry name" value="Mpt_N"/>
    <property type="match status" value="1"/>
</dbReference>
<reference evidence="3 4" key="1">
    <citation type="submission" date="2019-02" db="EMBL/GenBank/DDBJ databases">
        <title>Deep-cultivation of Planctomycetes and their phenomic and genomic characterization uncovers novel biology.</title>
        <authorList>
            <person name="Wiegand S."/>
            <person name="Jogler M."/>
            <person name="Boedeker C."/>
            <person name="Pinto D."/>
            <person name="Vollmers J."/>
            <person name="Rivas-Marin E."/>
            <person name="Kohn T."/>
            <person name="Peeters S.H."/>
            <person name="Heuer A."/>
            <person name="Rast P."/>
            <person name="Oberbeckmann S."/>
            <person name="Bunk B."/>
            <person name="Jeske O."/>
            <person name="Meyerdierks A."/>
            <person name="Storesund J.E."/>
            <person name="Kallscheuer N."/>
            <person name="Luecker S."/>
            <person name="Lage O.M."/>
            <person name="Pohl T."/>
            <person name="Merkel B.J."/>
            <person name="Hornburger P."/>
            <person name="Mueller R.-W."/>
            <person name="Bruemmer F."/>
            <person name="Labrenz M."/>
            <person name="Spormann A.M."/>
            <person name="Op den Camp H."/>
            <person name="Overmann J."/>
            <person name="Amann R."/>
            <person name="Jetten M.S.M."/>
            <person name="Mascher T."/>
            <person name="Medema M.H."/>
            <person name="Devos D.P."/>
            <person name="Kaster A.-K."/>
            <person name="Ovreas L."/>
            <person name="Rohde M."/>
            <person name="Galperin M.Y."/>
            <person name="Jogler C."/>
        </authorList>
    </citation>
    <scope>NUCLEOTIDE SEQUENCE [LARGE SCALE GENOMIC DNA]</scope>
    <source>
        <strain evidence="3 4">CA12</strain>
    </source>
</reference>
<evidence type="ECO:0000256" key="1">
    <source>
        <dbReference type="ARBA" id="ARBA00023002"/>
    </source>
</evidence>
<dbReference type="AlphaFoldDB" id="A0A517PD51"/>
<dbReference type="InterPro" id="IPR036291">
    <property type="entry name" value="NAD(P)-bd_dom_sf"/>
</dbReference>
<feature type="domain" description="Methylene-tetrahydromethanopterin dehydrogenase N-terminal" evidence="2">
    <location>
        <begin position="17"/>
        <end position="96"/>
    </location>
</feature>
<protein>
    <submittedName>
        <fullName evidence="3">Bifunctional protein MdtA</fullName>
    </submittedName>
</protein>
<dbReference type="InterPro" id="IPR046346">
    <property type="entry name" value="Aminoacid_DH-like_N_sf"/>
</dbReference>
<evidence type="ECO:0000313" key="3">
    <source>
        <dbReference type="EMBL" id="QDT17305.1"/>
    </source>
</evidence>
<sequence length="265" mass="26623">MKRILLQLDADAQPSAFDRIVAFDAGADEVLAYGGVTPESAVALTHGAIFTRGPQDLKHTAIFVGGSDAAQAEAIADAVRGAFFGPLRVSLLCDPNGANTTAAAAVLSARSGEGFDGPAAVLGLGPVGGRVASLLKERGVSVRTFDPDESRHGTAPSVEDAIDGAAAVFACGPAGVEIASVAAVAAAGVRVAVDLNAVPPAGLTGVDAQDRAQDREGVRCYGALAVGGLKMKIHRAAVAALFEGNDRVFGAAEALAIGERLSRAK</sequence>
<keyword evidence="4" id="KW-1185">Reference proteome</keyword>
<organism evidence="3 4">
    <name type="scientific">Alienimonas californiensis</name>
    <dbReference type="NCBI Taxonomy" id="2527989"/>
    <lineage>
        <taxon>Bacteria</taxon>
        <taxon>Pseudomonadati</taxon>
        <taxon>Planctomycetota</taxon>
        <taxon>Planctomycetia</taxon>
        <taxon>Planctomycetales</taxon>
        <taxon>Planctomycetaceae</taxon>
        <taxon>Alienimonas</taxon>
    </lineage>
</organism>
<dbReference type="InterPro" id="IPR015259">
    <property type="entry name" value="Methyl-teptahyd_DH_N"/>
</dbReference>
<evidence type="ECO:0000259" key="2">
    <source>
        <dbReference type="Pfam" id="PF09176"/>
    </source>
</evidence>